<evidence type="ECO:0000256" key="1">
    <source>
        <dbReference type="ARBA" id="ARBA00001561"/>
    </source>
</evidence>
<gene>
    <name evidence="7" type="ORF">SNR37_000057</name>
</gene>
<dbReference type="RefSeq" id="WP_329773596.1">
    <property type="nucleotide sequence ID" value="NZ_JAYDYW010000001.1"/>
</dbReference>
<dbReference type="CDD" id="cd02696">
    <property type="entry name" value="MurNAc-LAA"/>
    <property type="match status" value="1"/>
</dbReference>
<dbReference type="PANTHER" id="PTHR30404:SF6">
    <property type="entry name" value="N-ACETYLMURAMOYL-L-ALANINE AMIDASE AMIB"/>
    <property type="match status" value="1"/>
</dbReference>
<feature type="domain" description="LysM" evidence="6">
    <location>
        <begin position="403"/>
        <end position="446"/>
    </location>
</feature>
<dbReference type="SUPFAM" id="SSF54106">
    <property type="entry name" value="LysM domain"/>
    <property type="match status" value="1"/>
</dbReference>
<dbReference type="Gene3D" id="2.60.40.3500">
    <property type="match status" value="1"/>
</dbReference>
<keyword evidence="5" id="KW-0961">Cell wall biogenesis/degradation</keyword>
<reference evidence="8" key="1">
    <citation type="submission" date="2023-07" db="EMBL/GenBank/DDBJ databases">
        <title>Draft genome sequence of Agarivorans aestuarii strain ZMCS4, a CAZymes producing bacteria isolated from the marine brown algae Clodostephus spongiosus.</title>
        <authorList>
            <person name="Lorente B."/>
            <person name="Cabral C."/>
            <person name="Frias J."/>
            <person name="Faria J."/>
            <person name="Toubarro D."/>
        </authorList>
    </citation>
    <scope>NUCLEOTIDE SEQUENCE [LARGE SCALE GENOMIC DNA]</scope>
    <source>
        <strain evidence="8">ZMCS4</strain>
    </source>
</reference>
<comment type="catalytic activity">
    <reaction evidence="1">
        <text>Hydrolyzes the link between N-acetylmuramoyl residues and L-amino acid residues in certain cell-wall glycopeptides.</text>
        <dbReference type="EC" id="3.5.1.28"/>
    </reaction>
</comment>
<dbReference type="PROSITE" id="PS51782">
    <property type="entry name" value="LYSM"/>
    <property type="match status" value="1"/>
</dbReference>
<dbReference type="Gene3D" id="3.40.630.40">
    <property type="entry name" value="Zn-dependent exopeptidases"/>
    <property type="match status" value="1"/>
</dbReference>
<dbReference type="GO" id="GO:0008745">
    <property type="term" value="F:N-acetylmuramoyl-L-alanine amidase activity"/>
    <property type="evidence" value="ECO:0007669"/>
    <property type="project" value="UniProtKB-EC"/>
</dbReference>
<dbReference type="InterPro" id="IPR036779">
    <property type="entry name" value="LysM_dom_sf"/>
</dbReference>
<dbReference type="SMART" id="SM00257">
    <property type="entry name" value="LysM"/>
    <property type="match status" value="1"/>
</dbReference>
<evidence type="ECO:0000313" key="8">
    <source>
        <dbReference type="Proteomes" id="UP001310248"/>
    </source>
</evidence>
<dbReference type="EMBL" id="JAYDYW010000001">
    <property type="protein sequence ID" value="MEE1672289.1"/>
    <property type="molecule type" value="Genomic_DNA"/>
</dbReference>
<dbReference type="InterPro" id="IPR021731">
    <property type="entry name" value="AMIN_dom"/>
</dbReference>
<dbReference type="Gene3D" id="3.10.350.10">
    <property type="entry name" value="LysM domain"/>
    <property type="match status" value="1"/>
</dbReference>
<dbReference type="CDD" id="cd00118">
    <property type="entry name" value="LysM"/>
    <property type="match status" value="1"/>
</dbReference>
<proteinExistence type="inferred from homology"/>
<organism evidence="7 8">
    <name type="scientific">Agarivorans aestuarii</name>
    <dbReference type="NCBI Taxonomy" id="1563703"/>
    <lineage>
        <taxon>Bacteria</taxon>
        <taxon>Pseudomonadati</taxon>
        <taxon>Pseudomonadota</taxon>
        <taxon>Gammaproteobacteria</taxon>
        <taxon>Alteromonadales</taxon>
        <taxon>Alteromonadaceae</taxon>
        <taxon>Agarivorans</taxon>
    </lineage>
</organism>
<dbReference type="InterPro" id="IPR050695">
    <property type="entry name" value="N-acetylmuramoyl_amidase_3"/>
</dbReference>
<dbReference type="SUPFAM" id="SSF53187">
    <property type="entry name" value="Zn-dependent exopeptidases"/>
    <property type="match status" value="1"/>
</dbReference>
<name>A0ABU7FZZ7_9ALTE</name>
<dbReference type="Pfam" id="PF01476">
    <property type="entry name" value="LysM"/>
    <property type="match status" value="1"/>
</dbReference>
<evidence type="ECO:0000256" key="3">
    <source>
        <dbReference type="ARBA" id="ARBA00011901"/>
    </source>
</evidence>
<protein>
    <recommendedName>
        <fullName evidence="3">N-acetylmuramoyl-L-alanine amidase</fullName>
        <ecNumber evidence="3">3.5.1.28</ecNumber>
    </recommendedName>
</protein>
<evidence type="ECO:0000256" key="4">
    <source>
        <dbReference type="ARBA" id="ARBA00022801"/>
    </source>
</evidence>
<sequence length="449" mass="48997">MLGSFKLSRWIGLGLYLLCGLAMASSDVSGVRVWSGPDNTRIVLDLSGAPEFSHFNLSKPNRLVLDLSNSKMRSDLSKVPLSGDLVKKIRASTPKAKSDYRLVIELSQAVNPTVFALKPTGNYGHRLVIDLPDKAGSAQIKKQQQQISKAKTQQQLAGNRDIIIAIDAGHGGEDPGAIGNKRTYEKHITLAIAKRAQRLINQEPGLKAVLIREGDYFVNLNKRSQIARKNKADFLVSIHADGFTSSQPKGASVWVVSTRRAKSEVGRHLEQHEAESDLLGGVGEVMGSVENDAHLNFALIDMQMDYSMNTAYEVAKKVLSELGKVTSLHKKRPEHASLAVLKSPDIPSILVEAGFITNHKEEKLLKTGNHQEKIAKAVVKGIKAHYRAKPLAGTLYAQTYGVRKHTVRKGESLSVLAARYNTSVAGLKKANKLTSNTLRIGQVLTIPNS</sequence>
<dbReference type="SMART" id="SM00646">
    <property type="entry name" value="Ami_3"/>
    <property type="match status" value="1"/>
</dbReference>
<evidence type="ECO:0000256" key="5">
    <source>
        <dbReference type="ARBA" id="ARBA00023316"/>
    </source>
</evidence>
<dbReference type="InterPro" id="IPR018392">
    <property type="entry name" value="LysM"/>
</dbReference>
<dbReference type="Proteomes" id="UP001310248">
    <property type="component" value="Unassembled WGS sequence"/>
</dbReference>
<dbReference type="Pfam" id="PF11741">
    <property type="entry name" value="AMIN"/>
    <property type="match status" value="1"/>
</dbReference>
<keyword evidence="4 7" id="KW-0378">Hydrolase</keyword>
<dbReference type="Pfam" id="PF01520">
    <property type="entry name" value="Amidase_3"/>
    <property type="match status" value="1"/>
</dbReference>
<accession>A0ABU7FZZ7</accession>
<dbReference type="InterPro" id="IPR002508">
    <property type="entry name" value="MurNAc-LAA_cat"/>
</dbReference>
<keyword evidence="8" id="KW-1185">Reference proteome</keyword>
<evidence type="ECO:0000313" key="7">
    <source>
        <dbReference type="EMBL" id="MEE1672289.1"/>
    </source>
</evidence>
<comment type="caution">
    <text evidence="7">The sequence shown here is derived from an EMBL/GenBank/DDBJ whole genome shotgun (WGS) entry which is preliminary data.</text>
</comment>
<evidence type="ECO:0000256" key="2">
    <source>
        <dbReference type="ARBA" id="ARBA00010860"/>
    </source>
</evidence>
<dbReference type="PANTHER" id="PTHR30404">
    <property type="entry name" value="N-ACETYLMURAMOYL-L-ALANINE AMIDASE"/>
    <property type="match status" value="1"/>
</dbReference>
<evidence type="ECO:0000259" key="6">
    <source>
        <dbReference type="PROSITE" id="PS51782"/>
    </source>
</evidence>
<dbReference type="EC" id="3.5.1.28" evidence="3"/>
<comment type="similarity">
    <text evidence="2">Belongs to the N-acetylmuramoyl-L-alanine amidase 3 family.</text>
</comment>